<dbReference type="OrthoDB" id="9782511at2"/>
<dbReference type="RefSeq" id="WP_093393286.1">
    <property type="nucleotide sequence ID" value="NZ_FOUU01000001.1"/>
</dbReference>
<dbReference type="PANTHER" id="PTHR43064:SF1">
    <property type="entry name" value="SLL1489 PROTEIN"/>
    <property type="match status" value="1"/>
</dbReference>
<evidence type="ECO:0000313" key="4">
    <source>
        <dbReference type="Proteomes" id="UP000199611"/>
    </source>
</evidence>
<evidence type="ECO:0000313" key="3">
    <source>
        <dbReference type="EMBL" id="SFM50057.1"/>
    </source>
</evidence>
<sequence>MERLRRLLEEYRKGNVGIDEVMSFLKELPYENLSFARIDHHRALRRGFPEVIYGEGKKAEHLRAIVESMARRGSNVLITRLDRQNAEILNHAFPEARYHADARVWILQNSEIPSIPNGYIAVLTGGTLDIPVAEEAALTAELMGSQVRRFYDVGVAGLHRLLDIREEVCGASAWVVVAGMEGALPSVVAGLVEGPVVAVPTSVGYGSHFNGIAPLLAMLTTCVPGIVVVNIDNGFGGGYVASVIHRRIALGRGWEDGERRFQTRWERSRSDLEARSCQRSSEDEGTATSEETPR</sequence>
<evidence type="ECO:0000256" key="1">
    <source>
        <dbReference type="SAM" id="MobiDB-lite"/>
    </source>
</evidence>
<feature type="domain" description="PurE" evidence="2">
    <location>
        <begin position="118"/>
        <end position="250"/>
    </location>
</feature>
<protein>
    <recommendedName>
        <fullName evidence="2">PurE domain-containing protein</fullName>
    </recommendedName>
</protein>
<dbReference type="GO" id="GO:0016787">
    <property type="term" value="F:hydrolase activity"/>
    <property type="evidence" value="ECO:0007669"/>
    <property type="project" value="InterPro"/>
</dbReference>
<dbReference type="EMBL" id="FOUU01000001">
    <property type="protein sequence ID" value="SFM50057.1"/>
    <property type="molecule type" value="Genomic_DNA"/>
</dbReference>
<dbReference type="Gene3D" id="3.40.50.1970">
    <property type="match status" value="1"/>
</dbReference>
<name>A0A1I4RCX7_9BACT</name>
<dbReference type="InterPro" id="IPR000031">
    <property type="entry name" value="PurE_dom"/>
</dbReference>
<reference evidence="4" key="1">
    <citation type="submission" date="2016-10" db="EMBL/GenBank/DDBJ databases">
        <authorList>
            <person name="Varghese N."/>
            <person name="Submissions S."/>
        </authorList>
    </citation>
    <scope>NUCLEOTIDE SEQUENCE [LARGE SCALE GENOMIC DNA]</scope>
    <source>
        <strain evidence="4">DSM 9990</strain>
    </source>
</reference>
<feature type="compositionally biased region" description="Basic and acidic residues" evidence="1">
    <location>
        <begin position="268"/>
        <end position="282"/>
    </location>
</feature>
<keyword evidence="4" id="KW-1185">Reference proteome</keyword>
<dbReference type="SUPFAM" id="SSF52255">
    <property type="entry name" value="N5-CAIR mutase (phosphoribosylaminoimidazole carboxylase, PurE)"/>
    <property type="match status" value="1"/>
</dbReference>
<feature type="region of interest" description="Disordered" evidence="1">
    <location>
        <begin position="268"/>
        <end position="294"/>
    </location>
</feature>
<dbReference type="NCBIfam" id="NF033503">
    <property type="entry name" value="LarB"/>
    <property type="match status" value="1"/>
</dbReference>
<dbReference type="STRING" id="39841.SAMN05660836_00549"/>
<dbReference type="Pfam" id="PF00731">
    <property type="entry name" value="AIRC"/>
    <property type="match status" value="1"/>
</dbReference>
<organism evidence="3 4">
    <name type="scientific">Thermodesulforhabdus norvegica</name>
    <dbReference type="NCBI Taxonomy" id="39841"/>
    <lineage>
        <taxon>Bacteria</taxon>
        <taxon>Pseudomonadati</taxon>
        <taxon>Thermodesulfobacteriota</taxon>
        <taxon>Syntrophobacteria</taxon>
        <taxon>Syntrophobacterales</taxon>
        <taxon>Thermodesulforhabdaceae</taxon>
        <taxon>Thermodesulforhabdus</taxon>
    </lineage>
</organism>
<dbReference type="Proteomes" id="UP000199611">
    <property type="component" value="Unassembled WGS sequence"/>
</dbReference>
<dbReference type="InterPro" id="IPR039476">
    <property type="entry name" value="P2CMN_synthase_LarB"/>
</dbReference>
<accession>A0A1I4RCX7</accession>
<gene>
    <name evidence="3" type="ORF">SAMN05660836_00549</name>
</gene>
<proteinExistence type="predicted"/>
<dbReference type="SMART" id="SM01001">
    <property type="entry name" value="AIRC"/>
    <property type="match status" value="1"/>
</dbReference>
<dbReference type="GO" id="GO:0006189">
    <property type="term" value="P:'de novo' IMP biosynthetic process"/>
    <property type="evidence" value="ECO:0007669"/>
    <property type="project" value="InterPro"/>
</dbReference>
<dbReference type="PANTHER" id="PTHR43064">
    <property type="entry name" value="PHOSPHORIBOSYLAMINOIMIDAZOLE CARBOXYLASE-RELATED"/>
    <property type="match status" value="1"/>
</dbReference>
<evidence type="ECO:0000259" key="2">
    <source>
        <dbReference type="SMART" id="SM01001"/>
    </source>
</evidence>
<dbReference type="AlphaFoldDB" id="A0A1I4RCX7"/>